<reference evidence="1 2" key="1">
    <citation type="journal article" date="2016" name="Genome Biol. Evol.">
        <title>Gene Family Evolution Reflects Adaptation to Soil Environmental Stressors in the Genome of the Collembolan Orchesella cincta.</title>
        <authorList>
            <person name="Faddeeva-Vakhrusheva A."/>
            <person name="Derks M.F."/>
            <person name="Anvar S.Y."/>
            <person name="Agamennone V."/>
            <person name="Suring W."/>
            <person name="Smit S."/>
            <person name="van Straalen N.M."/>
            <person name="Roelofs D."/>
        </authorList>
    </citation>
    <scope>NUCLEOTIDE SEQUENCE [LARGE SCALE GENOMIC DNA]</scope>
    <source>
        <tissue evidence="1">Mixed pool</tissue>
    </source>
</reference>
<dbReference type="EMBL" id="LJIJ01000741">
    <property type="protein sequence ID" value="ODM94840.1"/>
    <property type="molecule type" value="Genomic_DNA"/>
</dbReference>
<gene>
    <name evidence="1" type="ORF">Ocin01_11838</name>
</gene>
<sequence length="60" mass="6873">MLQIQVDLLQLLVYLHSFSGDRFESRLRLTLGSKPIQKGNTWEEVRINYASGGGGRKEEH</sequence>
<protein>
    <submittedName>
        <fullName evidence="1">Uncharacterized protein</fullName>
    </submittedName>
</protein>
<evidence type="ECO:0000313" key="2">
    <source>
        <dbReference type="Proteomes" id="UP000094527"/>
    </source>
</evidence>
<name>A0A1D2MP33_ORCCI</name>
<organism evidence="1 2">
    <name type="scientific">Orchesella cincta</name>
    <name type="common">Springtail</name>
    <name type="synonym">Podura cincta</name>
    <dbReference type="NCBI Taxonomy" id="48709"/>
    <lineage>
        <taxon>Eukaryota</taxon>
        <taxon>Metazoa</taxon>
        <taxon>Ecdysozoa</taxon>
        <taxon>Arthropoda</taxon>
        <taxon>Hexapoda</taxon>
        <taxon>Collembola</taxon>
        <taxon>Entomobryomorpha</taxon>
        <taxon>Entomobryoidea</taxon>
        <taxon>Orchesellidae</taxon>
        <taxon>Orchesellinae</taxon>
        <taxon>Orchesella</taxon>
    </lineage>
</organism>
<dbReference type="AlphaFoldDB" id="A0A1D2MP33"/>
<dbReference type="Proteomes" id="UP000094527">
    <property type="component" value="Unassembled WGS sequence"/>
</dbReference>
<evidence type="ECO:0000313" key="1">
    <source>
        <dbReference type="EMBL" id="ODM94840.1"/>
    </source>
</evidence>
<comment type="caution">
    <text evidence="1">The sequence shown here is derived from an EMBL/GenBank/DDBJ whole genome shotgun (WGS) entry which is preliminary data.</text>
</comment>
<keyword evidence="2" id="KW-1185">Reference proteome</keyword>
<proteinExistence type="predicted"/>
<accession>A0A1D2MP33</accession>